<sequence>MQRVLIPRDLIALPAAGTPVAAVASLATVTANIAHYGFALSARAYSVLAETGEDELRDWWAGVEPVLAALTGDDKRMADFVVYKNFPAEVLAMDEAGYWLRQILMYWGLPNDLVTEDVAERSPLADLPAPRVLHPADDGAPARILDGLVALPARWTDPQFADVAALVAAPVDLAAVSFVENRIRLAVLLLGTGVAARVATATDVLRLAVSLSGGDPGLRTPQRLRRFTRAERRYLLGLLESATHLLEDAARRREQFKRLLFALHPGDYRATFPRVVAAYDVLYTGAPVRGFAADVERLLAERDPAVFDRLAERPGEYARRLHHLLLTFRTAPGLESVAGRLTTLQLLKLQRHLETTNARRWRMFPPRGDWSKAQIVDAEPHRRLGLGPRDAVLSVIGDELTRRLAGVGPVALDPAAARVKLPTNDAELAPYGRGTVFPIPDRIRFVRTASYWASGPVGHNVWYDNSWNFFDADWTPLGECCWDRPGLGGGSVFSGDPTNSKDLQGRACQLIDLHLDELAGAGVRYAVWSLLCYSRRTFADADDVHAALQWGEEPQEGKLFEPSRTQLSFPVRGNHLTKFVAHLDLARRELVYLDANLRSRVQSASNNGALLAETMPAYVEYLDSLPSVHDLFRHAPAAADGLPVRYDDADAAVTGPAYVFRPSNQDSNFAPVELGPVLASTGEAMEVLPSP</sequence>
<keyword evidence="2" id="KW-1185">Reference proteome</keyword>
<gene>
    <name evidence="1" type="ORF">Dsi01nite_078610</name>
</gene>
<dbReference type="RefSeq" id="WP_203851481.1">
    <property type="nucleotide sequence ID" value="NZ_BAAAVW010000008.1"/>
</dbReference>
<name>A0A919PWT1_9ACTN</name>
<dbReference type="Proteomes" id="UP000660611">
    <property type="component" value="Unassembled WGS sequence"/>
</dbReference>
<evidence type="ECO:0000313" key="1">
    <source>
        <dbReference type="EMBL" id="GIG49820.1"/>
    </source>
</evidence>
<evidence type="ECO:0000313" key="2">
    <source>
        <dbReference type="Proteomes" id="UP000660611"/>
    </source>
</evidence>
<protein>
    <submittedName>
        <fullName evidence="1">Uncharacterized protein</fullName>
    </submittedName>
</protein>
<comment type="caution">
    <text evidence="1">The sequence shown here is derived from an EMBL/GenBank/DDBJ whole genome shotgun (WGS) entry which is preliminary data.</text>
</comment>
<dbReference type="EMBL" id="BONQ01000125">
    <property type="protein sequence ID" value="GIG49820.1"/>
    <property type="molecule type" value="Genomic_DNA"/>
</dbReference>
<proteinExistence type="predicted"/>
<accession>A0A919PWT1</accession>
<dbReference type="AlphaFoldDB" id="A0A919PWT1"/>
<organism evidence="1 2">
    <name type="scientific">Dactylosporangium siamense</name>
    <dbReference type="NCBI Taxonomy" id="685454"/>
    <lineage>
        <taxon>Bacteria</taxon>
        <taxon>Bacillati</taxon>
        <taxon>Actinomycetota</taxon>
        <taxon>Actinomycetes</taxon>
        <taxon>Micromonosporales</taxon>
        <taxon>Micromonosporaceae</taxon>
        <taxon>Dactylosporangium</taxon>
    </lineage>
</organism>
<reference evidence="1" key="1">
    <citation type="submission" date="2021-01" db="EMBL/GenBank/DDBJ databases">
        <title>Whole genome shotgun sequence of Dactylosporangium siamense NBRC 106093.</title>
        <authorList>
            <person name="Komaki H."/>
            <person name="Tamura T."/>
        </authorList>
    </citation>
    <scope>NUCLEOTIDE SEQUENCE</scope>
    <source>
        <strain evidence="1">NBRC 106093</strain>
    </source>
</reference>